<evidence type="ECO:0000259" key="7">
    <source>
        <dbReference type="Pfam" id="PF04138"/>
    </source>
</evidence>
<keyword evidence="3 6" id="KW-0812">Transmembrane</keyword>
<evidence type="ECO:0000256" key="4">
    <source>
        <dbReference type="ARBA" id="ARBA00022989"/>
    </source>
</evidence>
<feature type="transmembrane region" description="Helical" evidence="6">
    <location>
        <begin position="79"/>
        <end position="97"/>
    </location>
</feature>
<dbReference type="RefSeq" id="WP_031562945.1">
    <property type="nucleotide sequence ID" value="NZ_CAAAIS010000002.1"/>
</dbReference>
<name>A0A378LPC2_9GAMM</name>
<gene>
    <name evidence="8" type="ORF">NCTC11532_00390</name>
</gene>
<evidence type="ECO:0000256" key="3">
    <source>
        <dbReference type="ARBA" id="ARBA00022692"/>
    </source>
</evidence>
<sequence>MTTTQLKFKYRILYFLGIGGFAALIHLFTVYNLVNYLQVQALIANVFAFLIAFNVSFLGHKYFTFSRLNNEKILSLPHFFLVAASAGIINETLYFLLLQFTQLHYLLALFLVLGIVSVYSFIISRYWACR</sequence>
<dbReference type="PANTHER" id="PTHR38459:SF1">
    <property type="entry name" value="PROPHAGE BACTOPRENOL-LINKED GLUCOSE TRANSLOCASE HOMOLOG"/>
    <property type="match status" value="1"/>
</dbReference>
<feature type="domain" description="GtrA/DPMS transmembrane" evidence="7">
    <location>
        <begin position="15"/>
        <end position="128"/>
    </location>
</feature>
<dbReference type="GO" id="GO:0000271">
    <property type="term" value="P:polysaccharide biosynthetic process"/>
    <property type="evidence" value="ECO:0007669"/>
    <property type="project" value="InterPro"/>
</dbReference>
<evidence type="ECO:0000256" key="2">
    <source>
        <dbReference type="ARBA" id="ARBA00009399"/>
    </source>
</evidence>
<proteinExistence type="inferred from homology"/>
<evidence type="ECO:0000313" key="9">
    <source>
        <dbReference type="Proteomes" id="UP000255297"/>
    </source>
</evidence>
<feature type="transmembrane region" description="Helical" evidence="6">
    <location>
        <begin position="103"/>
        <end position="128"/>
    </location>
</feature>
<feature type="transmembrane region" description="Helical" evidence="6">
    <location>
        <begin position="12"/>
        <end position="31"/>
    </location>
</feature>
<evidence type="ECO:0000256" key="5">
    <source>
        <dbReference type="ARBA" id="ARBA00023136"/>
    </source>
</evidence>
<comment type="subcellular location">
    <subcellularLocation>
        <location evidence="1">Membrane</location>
        <topology evidence="1">Multi-pass membrane protein</topology>
    </subcellularLocation>
</comment>
<protein>
    <submittedName>
        <fullName evidence="8">Putative GtrA-like protein</fullName>
    </submittedName>
</protein>
<evidence type="ECO:0000256" key="1">
    <source>
        <dbReference type="ARBA" id="ARBA00004141"/>
    </source>
</evidence>
<feature type="transmembrane region" description="Helical" evidence="6">
    <location>
        <begin position="37"/>
        <end position="58"/>
    </location>
</feature>
<keyword evidence="5 6" id="KW-0472">Membrane</keyword>
<comment type="similarity">
    <text evidence="2">Belongs to the GtrA family.</text>
</comment>
<dbReference type="Pfam" id="PF04138">
    <property type="entry name" value="GtrA_DPMS_TM"/>
    <property type="match status" value="1"/>
</dbReference>
<reference evidence="8 9" key="1">
    <citation type="submission" date="2018-06" db="EMBL/GenBank/DDBJ databases">
        <authorList>
            <consortium name="Pathogen Informatics"/>
            <person name="Doyle S."/>
        </authorList>
    </citation>
    <scope>NUCLEOTIDE SEQUENCE [LARGE SCALE GENOMIC DNA]</scope>
    <source>
        <strain evidence="8 9">NCTC11532</strain>
    </source>
</reference>
<dbReference type="Proteomes" id="UP000255297">
    <property type="component" value="Unassembled WGS sequence"/>
</dbReference>
<dbReference type="GO" id="GO:0005886">
    <property type="term" value="C:plasma membrane"/>
    <property type="evidence" value="ECO:0007669"/>
    <property type="project" value="TreeGrafter"/>
</dbReference>
<dbReference type="PANTHER" id="PTHR38459">
    <property type="entry name" value="PROPHAGE BACTOPRENOL-LINKED GLUCOSE TRANSLOCASE HOMOLOG"/>
    <property type="match status" value="1"/>
</dbReference>
<dbReference type="AlphaFoldDB" id="A0A378LPC2"/>
<accession>A0A378LPC2</accession>
<dbReference type="InterPro" id="IPR007267">
    <property type="entry name" value="GtrA_DPMS_TM"/>
</dbReference>
<organism evidence="8 9">
    <name type="scientific">Legionella wadsworthii</name>
    <dbReference type="NCBI Taxonomy" id="28088"/>
    <lineage>
        <taxon>Bacteria</taxon>
        <taxon>Pseudomonadati</taxon>
        <taxon>Pseudomonadota</taxon>
        <taxon>Gammaproteobacteria</taxon>
        <taxon>Legionellales</taxon>
        <taxon>Legionellaceae</taxon>
        <taxon>Legionella</taxon>
    </lineage>
</organism>
<evidence type="ECO:0000256" key="6">
    <source>
        <dbReference type="SAM" id="Phobius"/>
    </source>
</evidence>
<dbReference type="InterPro" id="IPR051401">
    <property type="entry name" value="GtrA_CellWall_Glycosyl"/>
</dbReference>
<dbReference type="EMBL" id="UGPB01000001">
    <property type="protein sequence ID" value="STY28220.1"/>
    <property type="molecule type" value="Genomic_DNA"/>
</dbReference>
<keyword evidence="4 6" id="KW-1133">Transmembrane helix</keyword>
<evidence type="ECO:0000313" key="8">
    <source>
        <dbReference type="EMBL" id="STY28220.1"/>
    </source>
</evidence>
<keyword evidence="9" id="KW-1185">Reference proteome</keyword>
<dbReference type="STRING" id="1122170.GCA_000701265_02288"/>